<organism evidence="1 2">
    <name type="scientific">Amycolatopsis camponoti</name>
    <dbReference type="NCBI Taxonomy" id="2606593"/>
    <lineage>
        <taxon>Bacteria</taxon>
        <taxon>Bacillati</taxon>
        <taxon>Actinomycetota</taxon>
        <taxon>Actinomycetes</taxon>
        <taxon>Pseudonocardiales</taxon>
        <taxon>Pseudonocardiaceae</taxon>
        <taxon>Amycolatopsis</taxon>
    </lineage>
</organism>
<name>A0A6I8LV17_9PSEU</name>
<protein>
    <submittedName>
        <fullName evidence="1">Uncharacterized protein</fullName>
    </submittedName>
</protein>
<reference evidence="1 2" key="1">
    <citation type="submission" date="2019-09" db="EMBL/GenBank/DDBJ databases">
        <authorList>
            <person name="Leyn A S."/>
        </authorList>
    </citation>
    <scope>NUCLEOTIDE SEQUENCE [LARGE SCALE GENOMIC DNA]</scope>
    <source>
        <strain evidence="1">AA231_1</strain>
    </source>
</reference>
<dbReference type="AlphaFoldDB" id="A0A6I8LV17"/>
<evidence type="ECO:0000313" key="2">
    <source>
        <dbReference type="Proteomes" id="UP000399805"/>
    </source>
</evidence>
<dbReference type="EMBL" id="CABVGP010000002">
    <property type="protein sequence ID" value="VVJ20573.1"/>
    <property type="molecule type" value="Genomic_DNA"/>
</dbReference>
<evidence type="ECO:0000313" key="1">
    <source>
        <dbReference type="EMBL" id="VVJ20573.1"/>
    </source>
</evidence>
<accession>A0A6I8LV17</accession>
<sequence length="41" mass="4535">MQTPIVKTVARILRSHSVIKTATVVPTRIPRARFSAFASAR</sequence>
<dbReference type="Proteomes" id="UP000399805">
    <property type="component" value="Unassembled WGS sequence"/>
</dbReference>
<proteinExistence type="predicted"/>
<keyword evidence="2" id="KW-1185">Reference proteome</keyword>
<gene>
    <name evidence="1" type="ORF">AA23TX_05594</name>
</gene>